<organism evidence="1 2">
    <name type="scientific">Penicillium camemberti (strain FM 013)</name>
    <dbReference type="NCBI Taxonomy" id="1429867"/>
    <lineage>
        <taxon>Eukaryota</taxon>
        <taxon>Fungi</taxon>
        <taxon>Dikarya</taxon>
        <taxon>Ascomycota</taxon>
        <taxon>Pezizomycotina</taxon>
        <taxon>Eurotiomycetes</taxon>
        <taxon>Eurotiomycetidae</taxon>
        <taxon>Eurotiales</taxon>
        <taxon>Aspergillaceae</taxon>
        <taxon>Penicillium</taxon>
    </lineage>
</organism>
<name>A0A0G4PJY3_PENC3</name>
<protein>
    <submittedName>
        <fullName evidence="1">Str. FM013</fullName>
    </submittedName>
</protein>
<dbReference type="AlphaFoldDB" id="A0A0G4PJY3"/>
<reference evidence="1 2" key="1">
    <citation type="journal article" date="2014" name="Nat. Commun.">
        <title>Multiple recent horizontal transfers of a large genomic region in cheese making fungi.</title>
        <authorList>
            <person name="Cheeseman K."/>
            <person name="Ropars J."/>
            <person name="Renault P."/>
            <person name="Dupont J."/>
            <person name="Gouzy J."/>
            <person name="Branca A."/>
            <person name="Abraham A.L."/>
            <person name="Ceppi M."/>
            <person name="Conseiller E."/>
            <person name="Debuchy R."/>
            <person name="Malagnac F."/>
            <person name="Goarin A."/>
            <person name="Silar P."/>
            <person name="Lacoste S."/>
            <person name="Sallet E."/>
            <person name="Bensimon A."/>
            <person name="Giraud T."/>
            <person name="Brygoo Y."/>
        </authorList>
    </citation>
    <scope>NUCLEOTIDE SEQUENCE [LARGE SCALE GENOMIC DNA]</scope>
    <source>
        <strain evidence="2">FM 013</strain>
    </source>
</reference>
<sequence>MPPKTAPPRANSSNLARTTTLSGYRNIDFTPDAMRDVDGNGPRVAGLLNLPNVVELHRLMSSKCLNTRKVLKDFTEDRLEQFGIKDMNKDTFPTSKRVVSSRVVKLLVESCDRFTTILLASSPPDLHSPGITRENYFDLRTAWYIRQS</sequence>
<evidence type="ECO:0000313" key="2">
    <source>
        <dbReference type="Proteomes" id="UP000053732"/>
    </source>
</evidence>
<gene>
    <name evidence="1" type="ORF">PCAMFM013_S018g000156</name>
</gene>
<dbReference type="Proteomes" id="UP000053732">
    <property type="component" value="Unassembled WGS sequence"/>
</dbReference>
<evidence type="ECO:0000313" key="1">
    <source>
        <dbReference type="EMBL" id="CRL26463.1"/>
    </source>
</evidence>
<proteinExistence type="predicted"/>
<accession>A0A0G4PJY3</accession>
<dbReference type="EMBL" id="HG793151">
    <property type="protein sequence ID" value="CRL26463.1"/>
    <property type="molecule type" value="Genomic_DNA"/>
</dbReference>
<keyword evidence="2" id="KW-1185">Reference proteome</keyword>